<name>A0AAE3IPD8_9BACI</name>
<dbReference type="SUPFAM" id="SSF52833">
    <property type="entry name" value="Thioredoxin-like"/>
    <property type="match status" value="1"/>
</dbReference>
<comment type="caution">
    <text evidence="2">The sequence shown here is derived from an EMBL/GenBank/DDBJ whole genome shotgun (WGS) entry which is preliminary data.</text>
</comment>
<dbReference type="EMBL" id="JAOUSF010000001">
    <property type="protein sequence ID" value="MCU9611992.1"/>
    <property type="molecule type" value="Genomic_DNA"/>
</dbReference>
<dbReference type="InterPro" id="IPR008928">
    <property type="entry name" value="6-hairpin_glycosidase_sf"/>
</dbReference>
<dbReference type="InterPro" id="IPR012341">
    <property type="entry name" value="6hp_glycosidase-like_sf"/>
</dbReference>
<protein>
    <submittedName>
        <fullName evidence="2">Thioredoxin domain-containing protein</fullName>
    </submittedName>
</protein>
<evidence type="ECO:0000313" key="2">
    <source>
        <dbReference type="EMBL" id="MCU9611992.1"/>
    </source>
</evidence>
<evidence type="ECO:0000313" key="3">
    <source>
        <dbReference type="Proteomes" id="UP001209318"/>
    </source>
</evidence>
<dbReference type="Gene3D" id="1.50.10.10">
    <property type="match status" value="1"/>
</dbReference>
<dbReference type="Proteomes" id="UP001209318">
    <property type="component" value="Unassembled WGS sequence"/>
</dbReference>
<dbReference type="Gene3D" id="3.40.30.10">
    <property type="entry name" value="Glutaredoxin"/>
    <property type="match status" value="1"/>
</dbReference>
<evidence type="ECO:0000259" key="1">
    <source>
        <dbReference type="Pfam" id="PF03190"/>
    </source>
</evidence>
<dbReference type="SUPFAM" id="SSF48208">
    <property type="entry name" value="Six-hairpin glycosidases"/>
    <property type="match status" value="1"/>
</dbReference>
<dbReference type="PANTHER" id="PTHR42899">
    <property type="entry name" value="SPERMATOGENESIS-ASSOCIATED PROTEIN 20"/>
    <property type="match status" value="1"/>
</dbReference>
<dbReference type="InterPro" id="IPR036249">
    <property type="entry name" value="Thioredoxin-like_sf"/>
</dbReference>
<gene>
    <name evidence="2" type="ORF">OEV98_00280</name>
</gene>
<dbReference type="PIRSF" id="PIRSF006402">
    <property type="entry name" value="UCP006402_thioredoxin"/>
    <property type="match status" value="1"/>
</dbReference>
<dbReference type="Pfam" id="PF03190">
    <property type="entry name" value="Thioredox_DsbH"/>
    <property type="match status" value="1"/>
</dbReference>
<dbReference type="GO" id="GO:0005975">
    <property type="term" value="P:carbohydrate metabolic process"/>
    <property type="evidence" value="ECO:0007669"/>
    <property type="project" value="InterPro"/>
</dbReference>
<keyword evidence="3" id="KW-1185">Reference proteome</keyword>
<dbReference type="AlphaFoldDB" id="A0AAE3IPD8"/>
<accession>A0AAE3IPD8</accession>
<dbReference type="CDD" id="cd02955">
    <property type="entry name" value="SSP411"/>
    <property type="match status" value="1"/>
</dbReference>
<feature type="domain" description="Spermatogenesis-associated protein 20-like TRX" evidence="1">
    <location>
        <begin position="4"/>
        <end position="119"/>
    </location>
</feature>
<dbReference type="PANTHER" id="PTHR42899:SF1">
    <property type="entry name" value="SPERMATOGENESIS-ASSOCIATED PROTEIN 20"/>
    <property type="match status" value="1"/>
</dbReference>
<proteinExistence type="predicted"/>
<organism evidence="2 3">
    <name type="scientific">Perspicuibacillus lycopersici</name>
    <dbReference type="NCBI Taxonomy" id="1325689"/>
    <lineage>
        <taxon>Bacteria</taxon>
        <taxon>Bacillati</taxon>
        <taxon>Bacillota</taxon>
        <taxon>Bacilli</taxon>
        <taxon>Bacillales</taxon>
        <taxon>Bacillaceae</taxon>
        <taxon>Perspicuibacillus</taxon>
    </lineage>
</organism>
<dbReference type="InterPro" id="IPR024705">
    <property type="entry name" value="Ssp411"/>
</dbReference>
<reference evidence="2" key="1">
    <citation type="submission" date="2022-10" db="EMBL/GenBank/DDBJ databases">
        <title>Description of Fervidibacillus gen. nov. in the family Fervidibacillaceae fam. nov. with two species, Fervidibacillus albus sp. nov., and Fervidibacillus halotolerans sp. nov., isolated from tidal flat sediments.</title>
        <authorList>
            <person name="Kwon K.K."/>
            <person name="Yang S.-H."/>
        </authorList>
    </citation>
    <scope>NUCLEOTIDE SEQUENCE</scope>
    <source>
        <strain evidence="2">JCM 19140</strain>
    </source>
</reference>
<dbReference type="InterPro" id="IPR004879">
    <property type="entry name" value="Ssp411-like_TRX"/>
</dbReference>
<sequence length="635" mass="73208">MYISTCHWCHVMERESFEDEQVAKLLNERFVSIKVDREERPDIDSIYMLVCQMMTGHGGWPLNVFLTPEQVPFYAGTYFPKERRYGMPSFKEIIVYLHDQYYHDPDKVNGVVEQVRNALHTASNGNGKGELSDKAVENAYQYYVQSFDSTYGGFGEAPKFPIPHALMFLLRIAKFHKNQHALEMVTKTLDGLARGGIYDHIGFGFSRYSVDEKYLVPHFEKMLYDNALLTIAYTEAYQVTKQEKYKNIAEQIITYELRDMLHPDGGFYSAEDADSEGEEGKFYVWTPSEVKEVLGENLGSLFCEVYDISERGNFEGRSIPNLIKEDLESLYIKKGHTVDRDLESARKALFLYREKRVRPFRDDKILTAWNGLMIAALAKAGRVFKNKKYVTQAIETLSFMERKLIQDGRLMVRYRDGEVKHKGYIDDYAFLLWGILELYETTLNLTYLAKAKKLADQMMELFWDEATGGFFFSGEDQEKLLVRQKETSDGAIPSGNSVAVNQLIKLAKLTGDFTLEEKIEQLFQSFSQDLNEYPNSHSMMLQAVLLTRYPMKEVVILADNKTEEVSELVNVIQQNFHPEITLLVANDPDELVNIAPFARDYHAINGKPTIYVCENFQCNQPTNDVKQALQYLELL</sequence>